<dbReference type="InterPro" id="IPR044858">
    <property type="entry name" value="Stomagen_C"/>
</dbReference>
<feature type="domain" description="Stomagen C-terminal" evidence="2">
    <location>
        <begin position="36"/>
        <end position="83"/>
    </location>
</feature>
<dbReference type="Proteomes" id="UP001472677">
    <property type="component" value="Unassembled WGS sequence"/>
</dbReference>
<keyword evidence="4" id="KW-1185">Reference proteome</keyword>
<sequence length="85" mass="9629">MANHIKQGRLLLLLFFTLLFLSAALIQEGSNEAKMKRMMIGSTTPTCTYNECRGCKYKCSAQQVPVEANDPINTAYYYKCVCHRS</sequence>
<gene>
    <name evidence="3" type="ORF">V6N12_014246</name>
</gene>
<dbReference type="Pfam" id="PF16851">
    <property type="entry name" value="Stomagen"/>
    <property type="match status" value="1"/>
</dbReference>
<protein>
    <recommendedName>
        <fullName evidence="2">Stomagen C-terminal domain-containing protein</fullName>
    </recommendedName>
</protein>
<feature type="chain" id="PRO_5046105641" description="Stomagen C-terminal domain-containing protein" evidence="1">
    <location>
        <begin position="27"/>
        <end position="85"/>
    </location>
</feature>
<keyword evidence="1" id="KW-0732">Signal</keyword>
<accession>A0ABR2DJK8</accession>
<dbReference type="InterPro" id="IPR038572">
    <property type="entry name" value="Stomagen_C_sf"/>
</dbReference>
<evidence type="ECO:0000256" key="1">
    <source>
        <dbReference type="SAM" id="SignalP"/>
    </source>
</evidence>
<dbReference type="PANTHER" id="PTHR37239">
    <property type="entry name" value="EPIDERMAL PATTERNING FACTOR-LIKE PROTEIN 9"/>
    <property type="match status" value="1"/>
</dbReference>
<reference evidence="3 4" key="1">
    <citation type="journal article" date="2024" name="G3 (Bethesda)">
        <title>Genome assembly of Hibiscus sabdariffa L. provides insights into metabolisms of medicinal natural products.</title>
        <authorList>
            <person name="Kim T."/>
        </authorList>
    </citation>
    <scope>NUCLEOTIDE SEQUENCE [LARGE SCALE GENOMIC DNA]</scope>
    <source>
        <strain evidence="3">TK-2024</strain>
        <tissue evidence="3">Old leaves</tissue>
    </source>
</reference>
<name>A0ABR2DJK8_9ROSI</name>
<dbReference type="PANTHER" id="PTHR37239:SF1">
    <property type="entry name" value="EPIDERMAL PATTERNING FACTOR-LIKE PROTEIN 9"/>
    <property type="match status" value="1"/>
</dbReference>
<evidence type="ECO:0000313" key="3">
    <source>
        <dbReference type="EMBL" id="KAK8541618.1"/>
    </source>
</evidence>
<proteinExistence type="predicted"/>
<dbReference type="InterPro" id="IPR031753">
    <property type="entry name" value="Stomagen"/>
</dbReference>
<organism evidence="3 4">
    <name type="scientific">Hibiscus sabdariffa</name>
    <name type="common">roselle</name>
    <dbReference type="NCBI Taxonomy" id="183260"/>
    <lineage>
        <taxon>Eukaryota</taxon>
        <taxon>Viridiplantae</taxon>
        <taxon>Streptophyta</taxon>
        <taxon>Embryophyta</taxon>
        <taxon>Tracheophyta</taxon>
        <taxon>Spermatophyta</taxon>
        <taxon>Magnoliopsida</taxon>
        <taxon>eudicotyledons</taxon>
        <taxon>Gunneridae</taxon>
        <taxon>Pentapetalae</taxon>
        <taxon>rosids</taxon>
        <taxon>malvids</taxon>
        <taxon>Malvales</taxon>
        <taxon>Malvaceae</taxon>
        <taxon>Malvoideae</taxon>
        <taxon>Hibiscus</taxon>
    </lineage>
</organism>
<comment type="caution">
    <text evidence="3">The sequence shown here is derived from an EMBL/GenBank/DDBJ whole genome shotgun (WGS) entry which is preliminary data.</text>
</comment>
<dbReference type="Gene3D" id="2.20.25.390">
    <property type="entry name" value="Stomagen"/>
    <property type="match status" value="1"/>
</dbReference>
<evidence type="ECO:0000259" key="2">
    <source>
        <dbReference type="Pfam" id="PF16851"/>
    </source>
</evidence>
<dbReference type="EMBL" id="JBBPBM010000024">
    <property type="protein sequence ID" value="KAK8541618.1"/>
    <property type="molecule type" value="Genomic_DNA"/>
</dbReference>
<feature type="signal peptide" evidence="1">
    <location>
        <begin position="1"/>
        <end position="26"/>
    </location>
</feature>
<evidence type="ECO:0000313" key="4">
    <source>
        <dbReference type="Proteomes" id="UP001472677"/>
    </source>
</evidence>